<dbReference type="SUPFAM" id="SSF48452">
    <property type="entry name" value="TPR-like"/>
    <property type="match status" value="1"/>
</dbReference>
<protein>
    <recommendedName>
        <fullName evidence="3">Tetratricopeptide repeat protein</fullName>
    </recommendedName>
</protein>
<proteinExistence type="predicted"/>
<sequence length="318" mass="33840">MLTAILHTQADLLITARAAYRRGDFETSYAAFSRAGAVGPLALDDLDAMATSALRLGHQREAMRVGELVYVRLARTDPNAAAGKAVELGSAWLSRGEVSVGQAWISRARGLLAEAPDSPASVRLTYLETVVAVVSDDSDLAAERSAVLRAMTLVGAAPAAAGEAYYQLGELRRRRGDIDGAFAAYARARESGVVPQPGAALLRCALGDVDTARAEVRAAIEEADPRHLPRLLRGAVEIALAAGELDEADDYLRALESADGVDSAMRGAVLVRRGRYREALTVLRAALREPRVRESASAVAEVHEWIERAYTGLLTAPA</sequence>
<keyword evidence="2" id="KW-1185">Reference proteome</keyword>
<dbReference type="Proteomes" id="UP000825367">
    <property type="component" value="Chromosome"/>
</dbReference>
<dbReference type="Gene3D" id="1.25.40.10">
    <property type="entry name" value="Tetratricopeptide repeat domain"/>
    <property type="match status" value="1"/>
</dbReference>
<name>A0ABX8VCF1_9MYCO</name>
<organism evidence="1 2">
    <name type="scientific">Mycolicibacterium pallens</name>
    <dbReference type="NCBI Taxonomy" id="370524"/>
    <lineage>
        <taxon>Bacteria</taxon>
        <taxon>Bacillati</taxon>
        <taxon>Actinomycetota</taxon>
        <taxon>Actinomycetes</taxon>
        <taxon>Mycobacteriales</taxon>
        <taxon>Mycobacteriaceae</taxon>
        <taxon>Mycolicibacterium</taxon>
    </lineage>
</organism>
<dbReference type="InterPro" id="IPR011990">
    <property type="entry name" value="TPR-like_helical_dom_sf"/>
</dbReference>
<evidence type="ECO:0000313" key="1">
    <source>
        <dbReference type="EMBL" id="QYL15162.1"/>
    </source>
</evidence>
<reference evidence="1 2" key="1">
    <citation type="submission" date="2021-07" db="EMBL/GenBank/DDBJ databases">
        <title>Whole genome sequencing of non-tuberculosis mycobacteria type-strains.</title>
        <authorList>
            <person name="Igarashi Y."/>
            <person name="Osugi A."/>
            <person name="Mitarai S."/>
        </authorList>
    </citation>
    <scope>NUCLEOTIDE SEQUENCE [LARGE SCALE GENOMIC DNA]</scope>
    <source>
        <strain evidence="1 2">JCM 16370</strain>
    </source>
</reference>
<evidence type="ECO:0008006" key="3">
    <source>
        <dbReference type="Google" id="ProtNLM"/>
    </source>
</evidence>
<accession>A0ABX8VCF1</accession>
<dbReference type="RefSeq" id="WP_125477455.1">
    <property type="nucleotide sequence ID" value="NZ_BAAAVX010000014.1"/>
</dbReference>
<dbReference type="EMBL" id="CP080333">
    <property type="protein sequence ID" value="QYL15162.1"/>
    <property type="molecule type" value="Genomic_DNA"/>
</dbReference>
<gene>
    <name evidence="1" type="ORF">K0O64_18680</name>
</gene>
<evidence type="ECO:0000313" key="2">
    <source>
        <dbReference type="Proteomes" id="UP000825367"/>
    </source>
</evidence>